<reference evidence="1" key="1">
    <citation type="submission" date="2025-08" db="UniProtKB">
        <authorList>
            <consortium name="Ensembl"/>
        </authorList>
    </citation>
    <scope>IDENTIFICATION</scope>
</reference>
<name>A0A3Q1FVZ1_9TELE</name>
<dbReference type="Ensembl" id="ENSAPOT00000016134.1">
    <property type="protein sequence ID" value="ENSAPOP00000021493.1"/>
    <property type="gene ID" value="ENSAPOG00000002094.1"/>
</dbReference>
<evidence type="ECO:0000313" key="1">
    <source>
        <dbReference type="Ensembl" id="ENSAPOP00000021493.1"/>
    </source>
</evidence>
<proteinExistence type="predicted"/>
<reference evidence="1" key="2">
    <citation type="submission" date="2025-09" db="UniProtKB">
        <authorList>
            <consortium name="Ensembl"/>
        </authorList>
    </citation>
    <scope>IDENTIFICATION</scope>
</reference>
<dbReference type="Proteomes" id="UP000257200">
    <property type="component" value="Unplaced"/>
</dbReference>
<dbReference type="InParanoid" id="A0A3Q1FVZ1"/>
<sequence length="92" mass="10079">MICVRALTSPPPHLTPITLFPSFWNETDLILCSLRLEPAVWISPCREHPDSCLEFPSAPSSVPPWIPSPVSLLSASAFARPGQPDSRTQPCL</sequence>
<organism evidence="1 2">
    <name type="scientific">Acanthochromis polyacanthus</name>
    <name type="common">spiny chromis</name>
    <dbReference type="NCBI Taxonomy" id="80966"/>
    <lineage>
        <taxon>Eukaryota</taxon>
        <taxon>Metazoa</taxon>
        <taxon>Chordata</taxon>
        <taxon>Craniata</taxon>
        <taxon>Vertebrata</taxon>
        <taxon>Euteleostomi</taxon>
        <taxon>Actinopterygii</taxon>
        <taxon>Neopterygii</taxon>
        <taxon>Teleostei</taxon>
        <taxon>Neoteleostei</taxon>
        <taxon>Acanthomorphata</taxon>
        <taxon>Ovalentaria</taxon>
        <taxon>Pomacentridae</taxon>
        <taxon>Acanthochromis</taxon>
    </lineage>
</organism>
<accession>A0A3Q1FVZ1</accession>
<dbReference type="AlphaFoldDB" id="A0A3Q1FVZ1"/>
<evidence type="ECO:0000313" key="2">
    <source>
        <dbReference type="Proteomes" id="UP000257200"/>
    </source>
</evidence>
<protein>
    <submittedName>
        <fullName evidence="1">Uncharacterized protein</fullName>
    </submittedName>
</protein>
<keyword evidence="2" id="KW-1185">Reference proteome</keyword>